<organism evidence="2 3">
    <name type="scientific">Pleurodeles waltl</name>
    <name type="common">Iberian ribbed newt</name>
    <dbReference type="NCBI Taxonomy" id="8319"/>
    <lineage>
        <taxon>Eukaryota</taxon>
        <taxon>Metazoa</taxon>
        <taxon>Chordata</taxon>
        <taxon>Craniata</taxon>
        <taxon>Vertebrata</taxon>
        <taxon>Euteleostomi</taxon>
        <taxon>Amphibia</taxon>
        <taxon>Batrachia</taxon>
        <taxon>Caudata</taxon>
        <taxon>Salamandroidea</taxon>
        <taxon>Salamandridae</taxon>
        <taxon>Pleurodelinae</taxon>
        <taxon>Pleurodeles</taxon>
    </lineage>
</organism>
<evidence type="ECO:0000313" key="2">
    <source>
        <dbReference type="EMBL" id="KAJ1171576.1"/>
    </source>
</evidence>
<dbReference type="EMBL" id="JANPWB010000007">
    <property type="protein sequence ID" value="KAJ1171576.1"/>
    <property type="molecule type" value="Genomic_DNA"/>
</dbReference>
<feature type="region of interest" description="Disordered" evidence="1">
    <location>
        <begin position="97"/>
        <end position="151"/>
    </location>
</feature>
<dbReference type="Proteomes" id="UP001066276">
    <property type="component" value="Chromosome 4_1"/>
</dbReference>
<protein>
    <submittedName>
        <fullName evidence="2">Uncharacterized protein</fullName>
    </submittedName>
</protein>
<name>A0AAV7T5K0_PLEWA</name>
<accession>A0AAV7T5K0</accession>
<gene>
    <name evidence="2" type="ORF">NDU88_003437</name>
</gene>
<proteinExistence type="predicted"/>
<dbReference type="AlphaFoldDB" id="A0AAV7T5K0"/>
<evidence type="ECO:0000313" key="3">
    <source>
        <dbReference type="Proteomes" id="UP001066276"/>
    </source>
</evidence>
<keyword evidence="3" id="KW-1185">Reference proteome</keyword>
<reference evidence="2" key="1">
    <citation type="journal article" date="2022" name="bioRxiv">
        <title>Sequencing and chromosome-scale assembly of the giantPleurodeles waltlgenome.</title>
        <authorList>
            <person name="Brown T."/>
            <person name="Elewa A."/>
            <person name="Iarovenko S."/>
            <person name="Subramanian E."/>
            <person name="Araus A.J."/>
            <person name="Petzold A."/>
            <person name="Susuki M."/>
            <person name="Suzuki K.-i.T."/>
            <person name="Hayashi T."/>
            <person name="Toyoda A."/>
            <person name="Oliveira C."/>
            <person name="Osipova E."/>
            <person name="Leigh N.D."/>
            <person name="Simon A."/>
            <person name="Yun M.H."/>
        </authorList>
    </citation>
    <scope>NUCLEOTIDE SEQUENCE</scope>
    <source>
        <strain evidence="2">20211129_DDA</strain>
        <tissue evidence="2">Liver</tissue>
    </source>
</reference>
<sequence length="236" mass="24677">MLGRSQDGDREGRLIKRSSRARHTNICGALLGRRCNIPVPGSASGAAFPSLAAPGVIRRLSGGAAVERNGAESCGRHFAGRVGLDAALKTGREAWGAPWSSGELTAGTAGAPDGRPRRGLRRAERRTSPSAKGPVGPQQQARGEIVSRVGRDPLPGPPRCYTWLRGLLGGCELGRGGRALFGIPLAPSPPELGFRARLGGPDGVTGVRRLRRPPRGELGAIAFTLHRLPPPAHEEG</sequence>
<comment type="caution">
    <text evidence="2">The sequence shown here is derived from an EMBL/GenBank/DDBJ whole genome shotgun (WGS) entry which is preliminary data.</text>
</comment>
<evidence type="ECO:0000256" key="1">
    <source>
        <dbReference type="SAM" id="MobiDB-lite"/>
    </source>
</evidence>